<evidence type="ECO:0000313" key="2">
    <source>
        <dbReference type="Proteomes" id="UP000828941"/>
    </source>
</evidence>
<dbReference type="Proteomes" id="UP000828941">
    <property type="component" value="Chromosome 6"/>
</dbReference>
<accession>A0ACB9NM20</accession>
<proteinExistence type="predicted"/>
<evidence type="ECO:0000313" key="1">
    <source>
        <dbReference type="EMBL" id="KAI4337603.1"/>
    </source>
</evidence>
<comment type="caution">
    <text evidence="1">The sequence shown here is derived from an EMBL/GenBank/DDBJ whole genome shotgun (WGS) entry which is preliminary data.</text>
</comment>
<protein>
    <submittedName>
        <fullName evidence="1">Uncharacterized protein</fullName>
    </submittedName>
</protein>
<gene>
    <name evidence="1" type="ORF">L6164_015998</name>
</gene>
<dbReference type="EMBL" id="CM039431">
    <property type="protein sequence ID" value="KAI4337603.1"/>
    <property type="molecule type" value="Genomic_DNA"/>
</dbReference>
<sequence>MQFMQTMESGGSSRGKNRRRREGEDHVATNSVKLGDVIYIKLRGGSWWPAQAVDENSVSESSKPRKKSAAEILVRIYGSCLYLYADPIKSHCEFEEILKQNNNSYKEILLQALEQDLPRTKLSRSSGSRSKTKANVRKTSKESGKLKDLEANSSKAQKNARRSSDQNNVESTSEVDEYINGEKERSNNSGQDEPPITARSLRPRENLKQRIPNAKKEDKGKSPKQCEVKKELIVGKKRQPSQTGERPISGIESLKSPSKRNGALNGNDLSDQRTPSDSSTRRKRVMENLGLSPPPGSPFQRNGGKGF</sequence>
<name>A0ACB9NM20_BAUVA</name>
<organism evidence="1 2">
    <name type="scientific">Bauhinia variegata</name>
    <name type="common">Purple orchid tree</name>
    <name type="synonym">Phanera variegata</name>
    <dbReference type="NCBI Taxonomy" id="167791"/>
    <lineage>
        <taxon>Eukaryota</taxon>
        <taxon>Viridiplantae</taxon>
        <taxon>Streptophyta</taxon>
        <taxon>Embryophyta</taxon>
        <taxon>Tracheophyta</taxon>
        <taxon>Spermatophyta</taxon>
        <taxon>Magnoliopsida</taxon>
        <taxon>eudicotyledons</taxon>
        <taxon>Gunneridae</taxon>
        <taxon>Pentapetalae</taxon>
        <taxon>rosids</taxon>
        <taxon>fabids</taxon>
        <taxon>Fabales</taxon>
        <taxon>Fabaceae</taxon>
        <taxon>Cercidoideae</taxon>
        <taxon>Cercideae</taxon>
        <taxon>Bauhiniinae</taxon>
        <taxon>Bauhinia</taxon>
    </lineage>
</organism>
<keyword evidence="2" id="KW-1185">Reference proteome</keyword>
<reference evidence="1 2" key="1">
    <citation type="journal article" date="2022" name="DNA Res.">
        <title>Chromosomal-level genome assembly of the orchid tree Bauhinia variegata (Leguminosae; Cercidoideae) supports the allotetraploid origin hypothesis of Bauhinia.</title>
        <authorList>
            <person name="Zhong Y."/>
            <person name="Chen Y."/>
            <person name="Zheng D."/>
            <person name="Pang J."/>
            <person name="Liu Y."/>
            <person name="Luo S."/>
            <person name="Meng S."/>
            <person name="Qian L."/>
            <person name="Wei D."/>
            <person name="Dai S."/>
            <person name="Zhou R."/>
        </authorList>
    </citation>
    <scope>NUCLEOTIDE SEQUENCE [LARGE SCALE GENOMIC DNA]</scope>
    <source>
        <strain evidence="1">BV-YZ2020</strain>
    </source>
</reference>